<protein>
    <submittedName>
        <fullName evidence="1">Streptomycin adenylyltransferase</fullName>
    </submittedName>
</protein>
<evidence type="ECO:0000313" key="2">
    <source>
        <dbReference type="Proteomes" id="UP000245133"/>
    </source>
</evidence>
<dbReference type="EMBL" id="BFBB01000022">
    <property type="protein sequence ID" value="GBF52158.1"/>
    <property type="molecule type" value="Genomic_DNA"/>
</dbReference>
<proteinExistence type="predicted"/>
<evidence type="ECO:0000313" key="1">
    <source>
        <dbReference type="EMBL" id="GBF52158.1"/>
    </source>
</evidence>
<dbReference type="AlphaFoldDB" id="A0A2P2E5K6"/>
<dbReference type="GO" id="GO:0016779">
    <property type="term" value="F:nucleotidyltransferase activity"/>
    <property type="evidence" value="ECO:0007669"/>
    <property type="project" value="UniProtKB-KW"/>
</dbReference>
<keyword evidence="1" id="KW-0548">Nucleotidyltransferase</keyword>
<comment type="caution">
    <text evidence="1">The sequence shown here is derived from an EMBL/GenBank/DDBJ whole genome shotgun (WGS) entry which is preliminary data.</text>
</comment>
<keyword evidence="2" id="KW-1185">Reference proteome</keyword>
<accession>A0A2P2E5K6</accession>
<reference evidence="1 2" key="1">
    <citation type="submission" date="2018-02" db="EMBL/GenBank/DDBJ databases">
        <title>Novel Leptospira species isolated from soil and water in Japan.</title>
        <authorList>
            <person name="Nakao R."/>
            <person name="Masuzawa T."/>
        </authorList>
    </citation>
    <scope>NUCLEOTIDE SEQUENCE [LARGE SCALE GENOMIC DNA]</scope>
    <source>
        <strain evidence="1 2">YH101</strain>
    </source>
</reference>
<sequence length="80" mass="9366">YHLKYNRDPRGVRKLEFFLDPNDLNLLKKTIPNYSYDSIKIAILELIEIYKSLRSSIFPSEININKKAESLATDYLNSLS</sequence>
<feature type="non-terminal residue" evidence="1">
    <location>
        <position position="1"/>
    </location>
</feature>
<name>A0A2P2E5K6_9LEPT</name>
<dbReference type="Proteomes" id="UP000245133">
    <property type="component" value="Unassembled WGS sequence"/>
</dbReference>
<gene>
    <name evidence="1" type="ORF">LPTSP4_36970</name>
</gene>
<keyword evidence="1" id="KW-0808">Transferase</keyword>
<organism evidence="1 2">
    <name type="scientific">Leptospira ryugenii</name>
    <dbReference type="NCBI Taxonomy" id="1917863"/>
    <lineage>
        <taxon>Bacteria</taxon>
        <taxon>Pseudomonadati</taxon>
        <taxon>Spirochaetota</taxon>
        <taxon>Spirochaetia</taxon>
        <taxon>Leptospirales</taxon>
        <taxon>Leptospiraceae</taxon>
        <taxon>Leptospira</taxon>
    </lineage>
</organism>